<dbReference type="EMBL" id="BMAU01021381">
    <property type="protein sequence ID" value="GFY27888.1"/>
    <property type="molecule type" value="Genomic_DNA"/>
</dbReference>
<organism evidence="2 3">
    <name type="scientific">Trichonephila clavipes</name>
    <name type="common">Golden silk orbweaver</name>
    <name type="synonym">Nephila clavipes</name>
    <dbReference type="NCBI Taxonomy" id="2585209"/>
    <lineage>
        <taxon>Eukaryota</taxon>
        <taxon>Metazoa</taxon>
        <taxon>Ecdysozoa</taxon>
        <taxon>Arthropoda</taxon>
        <taxon>Chelicerata</taxon>
        <taxon>Arachnida</taxon>
        <taxon>Araneae</taxon>
        <taxon>Araneomorphae</taxon>
        <taxon>Entelegynae</taxon>
        <taxon>Araneoidea</taxon>
        <taxon>Nephilidae</taxon>
        <taxon>Trichonephila</taxon>
    </lineage>
</organism>
<dbReference type="Proteomes" id="UP000887159">
    <property type="component" value="Unassembled WGS sequence"/>
</dbReference>
<accession>A0A8X7BDY4</accession>
<name>A0A8X7BDY4_TRICX</name>
<keyword evidence="3" id="KW-1185">Reference proteome</keyword>
<keyword evidence="2" id="KW-0808">Transferase</keyword>
<feature type="compositionally biased region" description="Basic and acidic residues" evidence="1">
    <location>
        <begin position="94"/>
        <end position="103"/>
    </location>
</feature>
<proteinExistence type="predicted"/>
<evidence type="ECO:0000256" key="1">
    <source>
        <dbReference type="SAM" id="MobiDB-lite"/>
    </source>
</evidence>
<feature type="region of interest" description="Disordered" evidence="1">
    <location>
        <begin position="93"/>
        <end position="135"/>
    </location>
</feature>
<evidence type="ECO:0000313" key="3">
    <source>
        <dbReference type="Proteomes" id="UP000887159"/>
    </source>
</evidence>
<keyword evidence="2" id="KW-0695">RNA-directed DNA polymerase</keyword>
<reference evidence="2" key="1">
    <citation type="submission" date="2020-08" db="EMBL/GenBank/DDBJ databases">
        <title>Multicomponent nature underlies the extraordinary mechanical properties of spider dragline silk.</title>
        <authorList>
            <person name="Kono N."/>
            <person name="Nakamura H."/>
            <person name="Mori M."/>
            <person name="Yoshida Y."/>
            <person name="Ohtoshi R."/>
            <person name="Malay A.D."/>
            <person name="Moran D.A.P."/>
            <person name="Tomita M."/>
            <person name="Numata K."/>
            <person name="Arakawa K."/>
        </authorList>
    </citation>
    <scope>NUCLEOTIDE SEQUENCE</scope>
</reference>
<evidence type="ECO:0000313" key="2">
    <source>
        <dbReference type="EMBL" id="GFY27888.1"/>
    </source>
</evidence>
<protein>
    <submittedName>
        <fullName evidence="2">Putative RNA-directed DNA polymerase from transposon X-element</fullName>
    </submittedName>
</protein>
<comment type="caution">
    <text evidence="2">The sequence shown here is derived from an EMBL/GenBank/DDBJ whole genome shotgun (WGS) entry which is preliminary data.</text>
</comment>
<dbReference type="GO" id="GO:0003964">
    <property type="term" value="F:RNA-directed DNA polymerase activity"/>
    <property type="evidence" value="ECO:0007669"/>
    <property type="project" value="UniProtKB-KW"/>
</dbReference>
<gene>
    <name evidence="2" type="primary">X-elementORF2_910</name>
    <name evidence="2" type="ORF">TNCV_243531</name>
</gene>
<sequence>MAKGFRKKRSPILALTAPAGIAYTDSQEAETLANSLENHFQLNDIHNPDLDNQHMRVVDRFFINDNNFNDTSPPNYKPSELINYIKKMKIMKAPGRDSVENRHSCTNPQTRERSDVGDLPSSNISTPRPQQPGFRANLSTSHQLLRVVEYVKSRFVENKSTGAVFLDIQTAFDRVWHSGLLYKLIRIDIVPPIEFKS</sequence>
<keyword evidence="2" id="KW-0548">Nucleotidyltransferase</keyword>
<dbReference type="AlphaFoldDB" id="A0A8X7BDY4"/>